<reference evidence="2 3" key="1">
    <citation type="journal article" date="2023" name="Nucleic Acids Res.">
        <title>The hologenome of Daphnia magna reveals possible DNA methylation and microbiome-mediated evolution of the host genome.</title>
        <authorList>
            <person name="Chaturvedi A."/>
            <person name="Li X."/>
            <person name="Dhandapani V."/>
            <person name="Marshall H."/>
            <person name="Kissane S."/>
            <person name="Cuenca-Cambronero M."/>
            <person name="Asole G."/>
            <person name="Calvet F."/>
            <person name="Ruiz-Romero M."/>
            <person name="Marangio P."/>
            <person name="Guigo R."/>
            <person name="Rago D."/>
            <person name="Mirbahai L."/>
            <person name="Eastwood N."/>
            <person name="Colbourne J.K."/>
            <person name="Zhou J."/>
            <person name="Mallon E."/>
            <person name="Orsini L."/>
        </authorList>
    </citation>
    <scope>NUCLEOTIDE SEQUENCE [LARGE SCALE GENOMIC DNA]</scope>
    <source>
        <strain evidence="2">LRV0_1</strain>
    </source>
</reference>
<dbReference type="Proteomes" id="UP001234178">
    <property type="component" value="Unassembled WGS sequence"/>
</dbReference>
<sequence>MRRGDLSSSMFCSLFVHDPNARPMSVSNAFKKKEKTLFRREIRATAVPALRPPRQEQETTSQSSRYAPDIHIINDHLQSPKSKLLIYPCRSRKKKNV</sequence>
<evidence type="ECO:0000313" key="2">
    <source>
        <dbReference type="EMBL" id="KAK4010055.1"/>
    </source>
</evidence>
<accession>A0ABQ9ZAY0</accession>
<proteinExistence type="predicted"/>
<evidence type="ECO:0000256" key="1">
    <source>
        <dbReference type="SAM" id="MobiDB-lite"/>
    </source>
</evidence>
<feature type="region of interest" description="Disordered" evidence="1">
    <location>
        <begin position="47"/>
        <end position="71"/>
    </location>
</feature>
<name>A0ABQ9ZAY0_9CRUS</name>
<dbReference type="EMBL" id="JAOYFB010000003">
    <property type="protein sequence ID" value="KAK4010055.1"/>
    <property type="molecule type" value="Genomic_DNA"/>
</dbReference>
<comment type="caution">
    <text evidence="2">The sequence shown here is derived from an EMBL/GenBank/DDBJ whole genome shotgun (WGS) entry which is preliminary data.</text>
</comment>
<protein>
    <submittedName>
        <fullName evidence="2">Uncharacterized protein</fullName>
    </submittedName>
</protein>
<gene>
    <name evidence="2" type="ORF">OUZ56_019199</name>
</gene>
<evidence type="ECO:0000313" key="3">
    <source>
        <dbReference type="Proteomes" id="UP001234178"/>
    </source>
</evidence>
<organism evidence="2 3">
    <name type="scientific">Daphnia magna</name>
    <dbReference type="NCBI Taxonomy" id="35525"/>
    <lineage>
        <taxon>Eukaryota</taxon>
        <taxon>Metazoa</taxon>
        <taxon>Ecdysozoa</taxon>
        <taxon>Arthropoda</taxon>
        <taxon>Crustacea</taxon>
        <taxon>Branchiopoda</taxon>
        <taxon>Diplostraca</taxon>
        <taxon>Cladocera</taxon>
        <taxon>Anomopoda</taxon>
        <taxon>Daphniidae</taxon>
        <taxon>Daphnia</taxon>
    </lineage>
</organism>
<keyword evidence="3" id="KW-1185">Reference proteome</keyword>